<keyword evidence="5" id="KW-0732">Signal</keyword>
<dbReference type="RefSeq" id="WP_120798700.1">
    <property type="nucleotide sequence ID" value="NZ_RBXL01000001.1"/>
</dbReference>
<feature type="domain" description="Cytochrome c" evidence="6">
    <location>
        <begin position="109"/>
        <end position="219"/>
    </location>
</feature>
<evidence type="ECO:0000259" key="6">
    <source>
        <dbReference type="PROSITE" id="PS51007"/>
    </source>
</evidence>
<feature type="chain" id="PRO_5019819237" evidence="5">
    <location>
        <begin position="27"/>
        <end position="224"/>
    </location>
</feature>
<evidence type="ECO:0000313" key="8">
    <source>
        <dbReference type="Proteomes" id="UP000274556"/>
    </source>
</evidence>
<evidence type="ECO:0000256" key="4">
    <source>
        <dbReference type="PROSITE-ProRule" id="PRU00433"/>
    </source>
</evidence>
<dbReference type="NCBIfam" id="TIGR04485">
    <property type="entry name" value="thiosulf_SoxX"/>
    <property type="match status" value="1"/>
</dbReference>
<organism evidence="7 8">
    <name type="scientific">Thiocapsa rosea</name>
    <dbReference type="NCBI Taxonomy" id="69360"/>
    <lineage>
        <taxon>Bacteria</taxon>
        <taxon>Pseudomonadati</taxon>
        <taxon>Pseudomonadota</taxon>
        <taxon>Gammaproteobacteria</taxon>
        <taxon>Chromatiales</taxon>
        <taxon>Chromatiaceae</taxon>
        <taxon>Thiocapsa</taxon>
    </lineage>
</organism>
<dbReference type="InterPro" id="IPR036909">
    <property type="entry name" value="Cyt_c-like_dom_sf"/>
</dbReference>
<dbReference type="InterPro" id="IPR009056">
    <property type="entry name" value="Cyt_c-like_dom"/>
</dbReference>
<evidence type="ECO:0000256" key="1">
    <source>
        <dbReference type="ARBA" id="ARBA00022617"/>
    </source>
</evidence>
<keyword evidence="3 4" id="KW-0408">Iron</keyword>
<dbReference type="OrthoDB" id="9808312at2"/>
<sequence>MFKQSIPAAILMGLAALSIPAITAIADEVDYTKMTPEELAEYLILETGNPNLEQEVQEGGTARQRMVQDELQKICSVVGGGRPDMETLLEVSKQARETIVYPEDGIKLGDWKRGRDLAWSGFGFRIGHNVDDHDKNDIGGNCYNCHQLGTDRTGGTIGPSLVGFGRIRGTSDAIKEYTYNVIYNSHSAFPCTNMPRFGPSGFLNQQSIADIMAYLLDPESPVNQ</sequence>
<dbReference type="Gene3D" id="1.10.760.10">
    <property type="entry name" value="Cytochrome c-like domain"/>
    <property type="match status" value="1"/>
</dbReference>
<dbReference type="PROSITE" id="PS51007">
    <property type="entry name" value="CYTC"/>
    <property type="match status" value="1"/>
</dbReference>
<keyword evidence="8" id="KW-1185">Reference proteome</keyword>
<evidence type="ECO:0000256" key="3">
    <source>
        <dbReference type="ARBA" id="ARBA00023004"/>
    </source>
</evidence>
<comment type="caution">
    <text evidence="7">The sequence shown here is derived from an EMBL/GenBank/DDBJ whole genome shotgun (WGS) entry which is preliminary data.</text>
</comment>
<protein>
    <submittedName>
        <fullName evidence="7">Monoheme cytochrome SoxX (Sulfur oxidation)</fullName>
    </submittedName>
</protein>
<evidence type="ECO:0000256" key="2">
    <source>
        <dbReference type="ARBA" id="ARBA00022723"/>
    </source>
</evidence>
<keyword evidence="1 4" id="KW-0349">Heme</keyword>
<dbReference type="Proteomes" id="UP000274556">
    <property type="component" value="Unassembled WGS sequence"/>
</dbReference>
<dbReference type="AlphaFoldDB" id="A0A495VB80"/>
<name>A0A495VB80_9GAMM</name>
<gene>
    <name evidence="7" type="ORF">BDD21_4136</name>
</gene>
<dbReference type="SUPFAM" id="SSF46626">
    <property type="entry name" value="Cytochrome c"/>
    <property type="match status" value="1"/>
</dbReference>
<evidence type="ECO:0000313" key="7">
    <source>
        <dbReference type="EMBL" id="RKT46612.1"/>
    </source>
</evidence>
<reference evidence="7 8" key="1">
    <citation type="submission" date="2018-10" db="EMBL/GenBank/DDBJ databases">
        <title>Genomic Encyclopedia of Archaeal and Bacterial Type Strains, Phase II (KMG-II): from individual species to whole genera.</title>
        <authorList>
            <person name="Goeker M."/>
        </authorList>
    </citation>
    <scope>NUCLEOTIDE SEQUENCE [LARGE SCALE GENOMIC DNA]</scope>
    <source>
        <strain evidence="7 8">DSM 235</strain>
    </source>
</reference>
<dbReference type="EMBL" id="RBXL01000001">
    <property type="protein sequence ID" value="RKT46612.1"/>
    <property type="molecule type" value="Genomic_DNA"/>
</dbReference>
<evidence type="ECO:0000256" key="5">
    <source>
        <dbReference type="SAM" id="SignalP"/>
    </source>
</evidence>
<proteinExistence type="predicted"/>
<keyword evidence="2 4" id="KW-0479">Metal-binding</keyword>
<dbReference type="GO" id="GO:0020037">
    <property type="term" value="F:heme binding"/>
    <property type="evidence" value="ECO:0007669"/>
    <property type="project" value="InterPro"/>
</dbReference>
<feature type="signal peptide" evidence="5">
    <location>
        <begin position="1"/>
        <end position="26"/>
    </location>
</feature>
<dbReference type="InterPro" id="IPR030999">
    <property type="entry name" value="Thiosulf_SoxX"/>
</dbReference>
<accession>A0A495VB80</accession>
<dbReference type="GO" id="GO:0046872">
    <property type="term" value="F:metal ion binding"/>
    <property type="evidence" value="ECO:0007669"/>
    <property type="project" value="UniProtKB-KW"/>
</dbReference>
<dbReference type="GO" id="GO:0009055">
    <property type="term" value="F:electron transfer activity"/>
    <property type="evidence" value="ECO:0007669"/>
    <property type="project" value="InterPro"/>
</dbReference>